<dbReference type="Proteomes" id="UP000594262">
    <property type="component" value="Unplaced"/>
</dbReference>
<dbReference type="PROSITE" id="PS50297">
    <property type="entry name" value="ANK_REP_REGION"/>
    <property type="match status" value="2"/>
</dbReference>
<sequence length="584" mass="67055">MPIFRQKSHFNRPTKSLSDNDDDSENDDIAQIEVIPDHLVREKKESGFNFNPMRKMRKQQAPGDLHKITFPRTNLKTTYNKSDVRMINLEQKGPCAYYGRSRSPKKLIGRPLVMADEEAVVYDETNHNMTNEQRTFKEIREQQYRKFELENVAMEENDKFAAFNEIIKEFREKAGIRYGWPGEDMNEDVLSKHVQNYKEKKQRKQAQLSQGSHFDEVEDTPPRYEEAVEMPALDAEPPVVFQRPSEGSYPNMTPSEEKNMQQILRLSWKGDKEGLVKYLENERRWGKINLQIDSKGRSALHLASSFGDEALMNILLRVPGIDPNLRDSNGMTPLFKAAQVNSPRCIARLLESGSNPLICCNDGCNVLQYLIMEHGDEYLHSIQTLLNNQELRANPLASTATEEFDRFTFLHYACSAERGIKVGNTVEMLINNGIDLDARDGKGRTPLTLATQNNRKKLVRMLIRSGADPDIRDKDNKKALHYAEPDTKLYMLLASRTTMEDNFTPESSESSHSNNYQHREEELTSPTDVHTTSSQRPRRLPRLSEHDNVETPSQNFRPLENNRKQPSQKEICTNTSGGVCRSNS</sequence>
<keyword evidence="2 3" id="KW-0040">ANK repeat</keyword>
<feature type="compositionally biased region" description="Polar residues" evidence="4">
    <location>
        <begin position="501"/>
        <end position="516"/>
    </location>
</feature>
<dbReference type="Pfam" id="PF12796">
    <property type="entry name" value="Ank_2"/>
    <property type="match status" value="1"/>
</dbReference>
<dbReference type="AlphaFoldDB" id="A0A7M5VBR7"/>
<feature type="compositionally biased region" description="Polar residues" evidence="4">
    <location>
        <begin position="564"/>
        <end position="584"/>
    </location>
</feature>
<dbReference type="PANTHER" id="PTHR24161:SF85">
    <property type="entry name" value="PALMITOYLTRANSFERASE HIP14"/>
    <property type="match status" value="1"/>
</dbReference>
<feature type="region of interest" description="Disordered" evidence="4">
    <location>
        <begin position="1"/>
        <end position="27"/>
    </location>
</feature>
<dbReference type="PANTHER" id="PTHR24161">
    <property type="entry name" value="ANK_REP_REGION DOMAIN-CONTAINING PROTEIN-RELATED"/>
    <property type="match status" value="1"/>
</dbReference>
<dbReference type="EnsemblMetazoa" id="CLYHEMT009727.1">
    <property type="protein sequence ID" value="CLYHEMP009727.1"/>
    <property type="gene ID" value="CLYHEMG009727"/>
</dbReference>
<proteinExistence type="predicted"/>
<evidence type="ECO:0000256" key="3">
    <source>
        <dbReference type="PROSITE-ProRule" id="PRU00023"/>
    </source>
</evidence>
<feature type="repeat" description="ANK" evidence="3">
    <location>
        <begin position="295"/>
        <end position="328"/>
    </location>
</feature>
<keyword evidence="6" id="KW-1185">Reference proteome</keyword>
<dbReference type="RefSeq" id="XP_066916796.1">
    <property type="nucleotide sequence ID" value="XM_067060695.1"/>
</dbReference>
<dbReference type="InterPro" id="IPR036770">
    <property type="entry name" value="Ankyrin_rpt-contain_sf"/>
</dbReference>
<feature type="compositionally biased region" description="Polar residues" evidence="4">
    <location>
        <begin position="524"/>
        <end position="535"/>
    </location>
</feature>
<dbReference type="GeneID" id="136803965"/>
<feature type="repeat" description="ANK" evidence="3">
    <location>
        <begin position="405"/>
        <end position="441"/>
    </location>
</feature>
<dbReference type="EnsemblMetazoa" id="CLYHEMT009727.2">
    <property type="protein sequence ID" value="CLYHEMP009727.2"/>
    <property type="gene ID" value="CLYHEMG009727"/>
</dbReference>
<accession>A0A7M5VBR7</accession>
<dbReference type="PROSITE" id="PS50088">
    <property type="entry name" value="ANK_REPEAT"/>
    <property type="match status" value="3"/>
</dbReference>
<reference evidence="5" key="1">
    <citation type="submission" date="2021-01" db="UniProtKB">
        <authorList>
            <consortium name="EnsemblMetazoa"/>
        </authorList>
    </citation>
    <scope>IDENTIFICATION</scope>
</reference>
<dbReference type="InterPro" id="IPR002110">
    <property type="entry name" value="Ankyrin_rpt"/>
</dbReference>
<feature type="region of interest" description="Disordered" evidence="4">
    <location>
        <begin position="501"/>
        <end position="584"/>
    </location>
</feature>
<dbReference type="SMART" id="SM00248">
    <property type="entry name" value="ANK"/>
    <property type="match status" value="4"/>
</dbReference>
<name>A0A7M5VBR7_9CNID</name>
<dbReference type="OrthoDB" id="5406014at2759"/>
<feature type="compositionally biased region" description="Basic residues" evidence="4">
    <location>
        <begin position="1"/>
        <end position="12"/>
    </location>
</feature>
<protein>
    <submittedName>
        <fullName evidence="5">Uncharacterized protein</fullName>
    </submittedName>
</protein>
<dbReference type="Pfam" id="PF00023">
    <property type="entry name" value="Ank"/>
    <property type="match status" value="2"/>
</dbReference>
<feature type="repeat" description="ANK" evidence="3">
    <location>
        <begin position="442"/>
        <end position="474"/>
    </location>
</feature>
<evidence type="ECO:0000256" key="2">
    <source>
        <dbReference type="ARBA" id="ARBA00023043"/>
    </source>
</evidence>
<organism evidence="5 6">
    <name type="scientific">Clytia hemisphaerica</name>
    <dbReference type="NCBI Taxonomy" id="252671"/>
    <lineage>
        <taxon>Eukaryota</taxon>
        <taxon>Metazoa</taxon>
        <taxon>Cnidaria</taxon>
        <taxon>Hydrozoa</taxon>
        <taxon>Hydroidolina</taxon>
        <taxon>Leptothecata</taxon>
        <taxon>Obeliida</taxon>
        <taxon>Clytiidae</taxon>
        <taxon>Clytia</taxon>
    </lineage>
</organism>
<evidence type="ECO:0000256" key="1">
    <source>
        <dbReference type="ARBA" id="ARBA00022737"/>
    </source>
</evidence>
<dbReference type="Gene3D" id="1.25.40.20">
    <property type="entry name" value="Ankyrin repeat-containing domain"/>
    <property type="match status" value="2"/>
</dbReference>
<evidence type="ECO:0000313" key="5">
    <source>
        <dbReference type="EnsemblMetazoa" id="CLYHEMP009727.2"/>
    </source>
</evidence>
<evidence type="ECO:0000256" key="4">
    <source>
        <dbReference type="SAM" id="MobiDB-lite"/>
    </source>
</evidence>
<keyword evidence="1" id="KW-0677">Repeat</keyword>
<dbReference type="SUPFAM" id="SSF48403">
    <property type="entry name" value="Ankyrin repeat"/>
    <property type="match status" value="1"/>
</dbReference>
<evidence type="ECO:0000313" key="6">
    <source>
        <dbReference type="Proteomes" id="UP000594262"/>
    </source>
</evidence>